<evidence type="ECO:0000313" key="13">
    <source>
        <dbReference type="RefSeq" id="XP_005090267.1"/>
    </source>
</evidence>
<dbReference type="PRINTS" id="PR00237">
    <property type="entry name" value="GPCRRHODOPSN"/>
</dbReference>
<feature type="transmembrane region" description="Helical" evidence="10">
    <location>
        <begin position="159"/>
        <end position="181"/>
    </location>
</feature>
<comment type="subcellular location">
    <subcellularLocation>
        <location evidence="1">Membrane</location>
        <topology evidence="1">Multi-pass membrane protein</topology>
    </subcellularLocation>
</comment>
<evidence type="ECO:0000256" key="9">
    <source>
        <dbReference type="SAM" id="MobiDB-lite"/>
    </source>
</evidence>
<feature type="compositionally biased region" description="Polar residues" evidence="9">
    <location>
        <begin position="442"/>
        <end position="452"/>
    </location>
</feature>
<dbReference type="InterPro" id="IPR000276">
    <property type="entry name" value="GPCR_Rhodpsn"/>
</dbReference>
<comment type="similarity">
    <text evidence="2">Belongs to the G-protein coupled receptor 1 family.</text>
</comment>
<dbReference type="SUPFAM" id="SSF81321">
    <property type="entry name" value="Family A G protein-coupled receptor-like"/>
    <property type="match status" value="1"/>
</dbReference>
<evidence type="ECO:0000256" key="3">
    <source>
        <dbReference type="ARBA" id="ARBA00022692"/>
    </source>
</evidence>
<proteinExistence type="inferred from homology"/>
<dbReference type="Proteomes" id="UP000694888">
    <property type="component" value="Unplaced"/>
</dbReference>
<dbReference type="PANTHER" id="PTHR45695:SF9">
    <property type="entry name" value="LEUCOKININ RECEPTOR"/>
    <property type="match status" value="1"/>
</dbReference>
<protein>
    <submittedName>
        <fullName evidence="13">QRFP-like peptide receptor</fullName>
    </submittedName>
</protein>
<evidence type="ECO:0000259" key="11">
    <source>
        <dbReference type="PROSITE" id="PS50262"/>
    </source>
</evidence>
<feature type="transmembrane region" description="Helical" evidence="10">
    <location>
        <begin position="82"/>
        <end position="111"/>
    </location>
</feature>
<dbReference type="InterPro" id="IPR000611">
    <property type="entry name" value="NPY_rcpt"/>
</dbReference>
<sequence>MENIMRSTLSNGSSSLNPDVDMDRRTFLNSGGNSTIFITTTINNDSSSAFSTGLPTSTDMSSLNSSNNINMTMLPPVEMIPYASQIILVMLYTLTTAAALIGNSLAIVVFTKGKRSNTELRPFLLNLAVADLIMAIFCIPFTFAYQITGHWIFSDIMCPIVQCCQVVSVLASVSTNTAIGIDRLVAVKFPLRKRVTSSRSKLVILCIWAFALSLGVIALITGRTKEVGGRVLCEEVWPDQDSKLAYGFFIMIITYFLPVTILSVTYIGIGRQLWRRNLPGNADDNRDAQQLKSKRKVVKMLATIVLLFGLCWLPLHLFMMVVTFKYNAFGDAANEIYFGVHWLSMANSFVNPVVYGFMNDNFRADLRSLQQSCHCWPWSRHRKAKYRTAAMRWRLGDHNVHDATANFYATRTLNRHHVHSKPTAETDTRHSMWRNGHAHSRSAPTFDTSGLSKNDYDGESHLPLKASAQARRQNGDTKKDNSTGDDVRGGRNIFISGKRRHYQPCVHRDSRPGSSEENGFLLVGNSNNRNDIVRSSGKSGCGHSGVFYDGSDHVVLKDSYRKINGV</sequence>
<dbReference type="RefSeq" id="XP_005090267.1">
    <property type="nucleotide sequence ID" value="XM_005090210.3"/>
</dbReference>
<feature type="transmembrane region" description="Helical" evidence="10">
    <location>
        <begin position="123"/>
        <end position="147"/>
    </location>
</feature>
<feature type="region of interest" description="Disordered" evidence="9">
    <location>
        <begin position="416"/>
        <end position="491"/>
    </location>
</feature>
<evidence type="ECO:0000256" key="8">
    <source>
        <dbReference type="ARBA" id="ARBA00023224"/>
    </source>
</evidence>
<evidence type="ECO:0000256" key="4">
    <source>
        <dbReference type="ARBA" id="ARBA00022989"/>
    </source>
</evidence>
<dbReference type="PROSITE" id="PS50262">
    <property type="entry name" value="G_PROTEIN_RECEP_F1_2"/>
    <property type="match status" value="1"/>
</dbReference>
<organism evidence="12 13">
    <name type="scientific">Aplysia californica</name>
    <name type="common">California sea hare</name>
    <dbReference type="NCBI Taxonomy" id="6500"/>
    <lineage>
        <taxon>Eukaryota</taxon>
        <taxon>Metazoa</taxon>
        <taxon>Spiralia</taxon>
        <taxon>Lophotrochozoa</taxon>
        <taxon>Mollusca</taxon>
        <taxon>Gastropoda</taxon>
        <taxon>Heterobranchia</taxon>
        <taxon>Euthyneura</taxon>
        <taxon>Tectipleura</taxon>
        <taxon>Aplysiida</taxon>
        <taxon>Aplysioidea</taxon>
        <taxon>Aplysiidae</taxon>
        <taxon>Aplysia</taxon>
    </lineage>
</organism>
<evidence type="ECO:0000256" key="7">
    <source>
        <dbReference type="ARBA" id="ARBA00023170"/>
    </source>
</evidence>
<keyword evidence="6 10" id="KW-0472">Membrane</keyword>
<name>A0ABM0JC51_APLCA</name>
<dbReference type="Gene3D" id="1.20.1070.10">
    <property type="entry name" value="Rhodopsin 7-helix transmembrane proteins"/>
    <property type="match status" value="1"/>
</dbReference>
<gene>
    <name evidence="13" type="primary">LOC101863948</name>
</gene>
<keyword evidence="12" id="KW-1185">Reference proteome</keyword>
<feature type="transmembrane region" description="Helical" evidence="10">
    <location>
        <begin position="300"/>
        <end position="324"/>
    </location>
</feature>
<keyword evidence="8" id="KW-0807">Transducer</keyword>
<keyword evidence="4 10" id="KW-1133">Transmembrane helix</keyword>
<keyword evidence="3 10" id="KW-0812">Transmembrane</keyword>
<feature type="transmembrane region" description="Helical" evidence="10">
    <location>
        <begin position="244"/>
        <end position="269"/>
    </location>
</feature>
<evidence type="ECO:0000256" key="5">
    <source>
        <dbReference type="ARBA" id="ARBA00023040"/>
    </source>
</evidence>
<keyword evidence="7" id="KW-0675">Receptor</keyword>
<dbReference type="PRINTS" id="PR01012">
    <property type="entry name" value="NRPEPTIDEYR"/>
</dbReference>
<accession>A0ABM0JC51</accession>
<evidence type="ECO:0000256" key="1">
    <source>
        <dbReference type="ARBA" id="ARBA00004141"/>
    </source>
</evidence>
<evidence type="ECO:0000256" key="2">
    <source>
        <dbReference type="ARBA" id="ARBA00010663"/>
    </source>
</evidence>
<dbReference type="InterPro" id="IPR017452">
    <property type="entry name" value="GPCR_Rhodpsn_7TM"/>
</dbReference>
<evidence type="ECO:0000313" key="12">
    <source>
        <dbReference type="Proteomes" id="UP000694888"/>
    </source>
</evidence>
<feature type="compositionally biased region" description="Basic and acidic residues" evidence="9">
    <location>
        <begin position="473"/>
        <end position="489"/>
    </location>
</feature>
<reference evidence="13" key="1">
    <citation type="submission" date="2025-08" db="UniProtKB">
        <authorList>
            <consortium name="RefSeq"/>
        </authorList>
    </citation>
    <scope>IDENTIFICATION</scope>
</reference>
<evidence type="ECO:0000256" key="10">
    <source>
        <dbReference type="SAM" id="Phobius"/>
    </source>
</evidence>
<feature type="transmembrane region" description="Helical" evidence="10">
    <location>
        <begin position="202"/>
        <end position="224"/>
    </location>
</feature>
<keyword evidence="5" id="KW-0297">G-protein coupled receptor</keyword>
<feature type="transmembrane region" description="Helical" evidence="10">
    <location>
        <begin position="336"/>
        <end position="358"/>
    </location>
</feature>
<dbReference type="PANTHER" id="PTHR45695">
    <property type="entry name" value="LEUCOKININ RECEPTOR-RELATED"/>
    <property type="match status" value="1"/>
</dbReference>
<evidence type="ECO:0000256" key="6">
    <source>
        <dbReference type="ARBA" id="ARBA00023136"/>
    </source>
</evidence>
<feature type="domain" description="G-protein coupled receptors family 1 profile" evidence="11">
    <location>
        <begin position="102"/>
        <end position="355"/>
    </location>
</feature>
<dbReference type="Pfam" id="PF00001">
    <property type="entry name" value="7tm_1"/>
    <property type="match status" value="1"/>
</dbReference>
<dbReference type="GeneID" id="101863948"/>